<dbReference type="RefSeq" id="YP_240183.1">
    <property type="nucleotide sequence ID" value="NC_007056.1"/>
</dbReference>
<dbReference type="EMBL" id="AY954959">
    <property type="protein sequence ID" value="AAX91414.1"/>
    <property type="molecule type" value="Genomic_DNA"/>
</dbReference>
<keyword evidence="2" id="KW-1185">Reference proteome</keyword>
<protein>
    <submittedName>
        <fullName evidence="1">ORF165</fullName>
    </submittedName>
</protein>
<evidence type="ECO:0000313" key="2">
    <source>
        <dbReference type="Proteomes" id="UP000001464"/>
    </source>
</evidence>
<sequence length="35" mass="3903">MDPNKVVQVGKKRQDVHMATTSQCGLFALISNRQT</sequence>
<dbReference type="Proteomes" id="UP000001464">
    <property type="component" value="Segment"/>
</dbReference>
<name>Q4ZC43_9CAUD</name>
<reference evidence="1 2" key="1">
    <citation type="journal article" date="2005" name="Proc. Natl. Acad. Sci. U.S.A.">
        <title>The complete genomes and proteomes of 27 Staphylococcus aureus bacteriophages.</title>
        <authorList>
            <person name="Kwan T."/>
            <person name="Liu J."/>
            <person name="Dubow M."/>
            <person name="Gros P."/>
            <person name="Pelletier J."/>
        </authorList>
    </citation>
    <scope>NUCLEOTIDE SEQUENCE</scope>
</reference>
<organism evidence="1 2">
    <name type="scientific">Staphylococcus phage EW</name>
    <dbReference type="NCBI Taxonomy" id="2936814"/>
    <lineage>
        <taxon>Viruses</taxon>
        <taxon>Duplodnaviria</taxon>
        <taxon>Heunggongvirae</taxon>
        <taxon>Uroviricota</taxon>
        <taxon>Caudoviricetes</taxon>
        <taxon>Azeredovirinae</taxon>
        <taxon>Phietavirus</taxon>
        <taxon>Phietavirus EW</taxon>
    </lineage>
</organism>
<evidence type="ECO:0000313" key="1">
    <source>
        <dbReference type="EMBL" id="AAX91414.1"/>
    </source>
</evidence>
<dbReference type="KEGG" id="vg:5133201"/>
<proteinExistence type="predicted"/>
<dbReference type="GeneID" id="5133201"/>
<accession>Q4ZC43</accession>